<evidence type="ECO:0000313" key="1">
    <source>
        <dbReference type="EMBL" id="QEM41736.1"/>
    </source>
</evidence>
<keyword evidence="2" id="KW-1185">Reference proteome</keyword>
<evidence type="ECO:0000313" key="2">
    <source>
        <dbReference type="Proteomes" id="UP000322144"/>
    </source>
</evidence>
<evidence type="ECO:0008006" key="3">
    <source>
        <dbReference type="Google" id="ProtNLM"/>
    </source>
</evidence>
<accession>A0A5C1K6W2</accession>
<sequence>MLPVPYGNSDYMDPNRGWWVWNRKDIVQQAGQVNKWVPNIGDLVWDRENGWFTVEDVEEGTHVATLKEWYPPTKVDPDGEENVLVGVGPGYSSESYRLFLDTSVIPHTLAPDKRLHFYGSMVASYKVFKGSDISEEFGKIISAFFTPSGDYTGPLIPVETVTVGNGSQNVIKAPMVGFTAEEMDDGERCTLVAYDDLGGVVSIAQLLVQNTKAIRQSDNSKKYIAGIEIESPFLSAADPKVIEFPLNVNVESLPMVGMINYRGGSKVRRGIDNSTMFLFGMENYIATEIGQEFPLTLAYQLAEDEISYALTPTANRRITENYIARTTAADGAYECRLFVYPVWQNVTAGYRLEFWLYNLDRQRFYNVTSLVELGVNSAPFNPKGYGNLQTLTYAVNLNKVDGRFAPHRFVTTFQVALLTSGENRDANWEIYTRPDVDAAYGRGLKADLEYIQTNAWDLRLQNGANTKEAWLRKMYEAAEPLVNPDSEVVAPTPTHFVLHFLHNKYEFSVEQWKDKLRVNNDLADGELLYIQWIRREYDTDLQLAMTGIPVLKRA</sequence>
<dbReference type="Proteomes" id="UP000322144">
    <property type="component" value="Segment"/>
</dbReference>
<dbReference type="EMBL" id="MN103543">
    <property type="protein sequence ID" value="QEM41736.1"/>
    <property type="molecule type" value="Genomic_DNA"/>
</dbReference>
<reference evidence="1 2" key="1">
    <citation type="submission" date="2019-06" db="EMBL/GenBank/DDBJ databases">
        <title>A distant relative of Phikzvirus genus phages from a therapeutic phage collection.</title>
        <authorList>
            <person name="Hejnowicz M.S."/>
            <person name="Dabrowski K."/>
            <person name="Gawor J."/>
            <person name="Weber-Dabrowska B."/>
            <person name="Gromadka R."/>
            <person name="Lobocka M.B."/>
        </authorList>
    </citation>
    <scope>NUCLEOTIDE SEQUENCE [LARGE SCALE GENOMIC DNA]</scope>
</reference>
<dbReference type="KEGG" id="vg:77936757"/>
<proteinExistence type="predicted"/>
<protein>
    <recommendedName>
        <fullName evidence="3">Virion structural protein</fullName>
    </recommendedName>
</protein>
<organism evidence="1 2">
    <name type="scientific">Pseudomonas phage vB_PaeM_PS119XW</name>
    <dbReference type="NCBI Taxonomy" id="2601632"/>
    <lineage>
        <taxon>Viruses</taxon>
        <taxon>Duplodnaviria</taxon>
        <taxon>Heunggongvirae</taxon>
        <taxon>Uroviricota</taxon>
        <taxon>Caudoviricetes</taxon>
        <taxon>Chimalliviridae</taxon>
        <taxon>Pawinskivirus</taxon>
        <taxon>Pawinskivirus PS119XW</taxon>
    </lineage>
</organism>
<name>A0A5C1K6W2_9CAUD</name>
<dbReference type="RefSeq" id="YP_010660747.1">
    <property type="nucleotide sequence ID" value="NC_070882.1"/>
</dbReference>
<dbReference type="GeneID" id="77936757"/>